<keyword evidence="2 4" id="KW-0238">DNA-binding</keyword>
<comment type="caution">
    <text evidence="7">The sequence shown here is derived from an EMBL/GenBank/DDBJ whole genome shotgun (WGS) entry which is preliminary data.</text>
</comment>
<dbReference type="PRINTS" id="PR00053">
    <property type="entry name" value="FORKHEAD"/>
</dbReference>
<dbReference type="GO" id="GO:0000981">
    <property type="term" value="F:DNA-binding transcription factor activity, RNA polymerase II-specific"/>
    <property type="evidence" value="ECO:0007669"/>
    <property type="project" value="TreeGrafter"/>
</dbReference>
<dbReference type="OrthoDB" id="5954824at2759"/>
<evidence type="ECO:0000256" key="1">
    <source>
        <dbReference type="ARBA" id="ARBA00004123"/>
    </source>
</evidence>
<dbReference type="InterPro" id="IPR050211">
    <property type="entry name" value="FOX_domain-containing"/>
</dbReference>
<dbReference type="InterPro" id="IPR036390">
    <property type="entry name" value="WH_DNA-bd_sf"/>
</dbReference>
<dbReference type="GO" id="GO:0005634">
    <property type="term" value="C:nucleus"/>
    <property type="evidence" value="ECO:0007669"/>
    <property type="project" value="UniProtKB-SubCell"/>
</dbReference>
<feature type="DNA-binding region" description="Fork-head" evidence="4">
    <location>
        <begin position="75"/>
        <end position="169"/>
    </location>
</feature>
<dbReference type="PROSITE" id="PS50039">
    <property type="entry name" value="FORK_HEAD_3"/>
    <property type="match status" value="1"/>
</dbReference>
<evidence type="ECO:0000256" key="2">
    <source>
        <dbReference type="ARBA" id="ARBA00023125"/>
    </source>
</evidence>
<evidence type="ECO:0000313" key="7">
    <source>
        <dbReference type="EMBL" id="CAF1151430.1"/>
    </source>
</evidence>
<dbReference type="PANTHER" id="PTHR11829:SF380">
    <property type="entry name" value="PROTEIN FORK HEAD"/>
    <property type="match status" value="1"/>
</dbReference>
<evidence type="ECO:0000256" key="3">
    <source>
        <dbReference type="ARBA" id="ARBA00023242"/>
    </source>
</evidence>
<evidence type="ECO:0000256" key="5">
    <source>
        <dbReference type="SAM" id="MobiDB-lite"/>
    </source>
</evidence>
<accession>A0A814SSY6</accession>
<feature type="compositionally biased region" description="Low complexity" evidence="5">
    <location>
        <begin position="234"/>
        <end position="251"/>
    </location>
</feature>
<dbReference type="InterPro" id="IPR018122">
    <property type="entry name" value="TF_fork_head_CS_1"/>
</dbReference>
<feature type="compositionally biased region" description="Polar residues" evidence="5">
    <location>
        <begin position="216"/>
        <end position="229"/>
    </location>
</feature>
<feature type="region of interest" description="Disordered" evidence="5">
    <location>
        <begin position="170"/>
        <end position="253"/>
    </location>
</feature>
<feature type="region of interest" description="Disordered" evidence="5">
    <location>
        <begin position="36"/>
        <end position="58"/>
    </location>
</feature>
<dbReference type="Proteomes" id="UP000663852">
    <property type="component" value="Unassembled WGS sequence"/>
</dbReference>
<reference evidence="7" key="1">
    <citation type="submission" date="2021-02" db="EMBL/GenBank/DDBJ databases">
        <authorList>
            <person name="Nowell W R."/>
        </authorList>
    </citation>
    <scope>NUCLEOTIDE SEQUENCE</scope>
</reference>
<evidence type="ECO:0000259" key="6">
    <source>
        <dbReference type="PROSITE" id="PS50039"/>
    </source>
</evidence>
<protein>
    <recommendedName>
        <fullName evidence="6">Fork-head domain-containing protein</fullName>
    </recommendedName>
</protein>
<dbReference type="InterPro" id="IPR001766">
    <property type="entry name" value="Fork_head_dom"/>
</dbReference>
<feature type="compositionally biased region" description="Basic and acidic residues" evidence="5">
    <location>
        <begin position="174"/>
        <end position="190"/>
    </location>
</feature>
<dbReference type="GO" id="GO:0000978">
    <property type="term" value="F:RNA polymerase II cis-regulatory region sequence-specific DNA binding"/>
    <property type="evidence" value="ECO:0007669"/>
    <property type="project" value="TreeGrafter"/>
</dbReference>
<dbReference type="SMART" id="SM00339">
    <property type="entry name" value="FH"/>
    <property type="match status" value="1"/>
</dbReference>
<organism evidence="7 8">
    <name type="scientific">Adineta ricciae</name>
    <name type="common">Rotifer</name>
    <dbReference type="NCBI Taxonomy" id="249248"/>
    <lineage>
        <taxon>Eukaryota</taxon>
        <taxon>Metazoa</taxon>
        <taxon>Spiralia</taxon>
        <taxon>Gnathifera</taxon>
        <taxon>Rotifera</taxon>
        <taxon>Eurotatoria</taxon>
        <taxon>Bdelloidea</taxon>
        <taxon>Adinetida</taxon>
        <taxon>Adinetidae</taxon>
        <taxon>Adineta</taxon>
    </lineage>
</organism>
<evidence type="ECO:0000256" key="4">
    <source>
        <dbReference type="PROSITE-ProRule" id="PRU00089"/>
    </source>
</evidence>
<dbReference type="Pfam" id="PF00250">
    <property type="entry name" value="Forkhead"/>
    <property type="match status" value="1"/>
</dbReference>
<dbReference type="PROSITE" id="PS00657">
    <property type="entry name" value="FORK_HEAD_1"/>
    <property type="match status" value="1"/>
</dbReference>
<dbReference type="AlphaFoldDB" id="A0A814SSY6"/>
<dbReference type="InterPro" id="IPR036388">
    <property type="entry name" value="WH-like_DNA-bd_sf"/>
</dbReference>
<dbReference type="PANTHER" id="PTHR11829">
    <property type="entry name" value="FORKHEAD BOX PROTEIN"/>
    <property type="match status" value="1"/>
</dbReference>
<dbReference type="GO" id="GO:0030154">
    <property type="term" value="P:cell differentiation"/>
    <property type="evidence" value="ECO:0007669"/>
    <property type="project" value="TreeGrafter"/>
</dbReference>
<dbReference type="Gene3D" id="1.10.10.10">
    <property type="entry name" value="Winged helix-like DNA-binding domain superfamily/Winged helix DNA-binding domain"/>
    <property type="match status" value="1"/>
</dbReference>
<dbReference type="EMBL" id="CAJNOJ010000119">
    <property type="protein sequence ID" value="CAF1151430.1"/>
    <property type="molecule type" value="Genomic_DNA"/>
</dbReference>
<gene>
    <name evidence="7" type="ORF">EDS130_LOCUS22633</name>
</gene>
<feature type="compositionally biased region" description="Low complexity" evidence="5">
    <location>
        <begin position="192"/>
        <end position="206"/>
    </location>
</feature>
<dbReference type="GO" id="GO:0009653">
    <property type="term" value="P:anatomical structure morphogenesis"/>
    <property type="evidence" value="ECO:0007669"/>
    <property type="project" value="TreeGrafter"/>
</dbReference>
<comment type="subcellular location">
    <subcellularLocation>
        <location evidence="1 4">Nucleus</location>
    </subcellularLocation>
</comment>
<dbReference type="SUPFAM" id="SSF46785">
    <property type="entry name" value="Winged helix' DNA-binding domain"/>
    <property type="match status" value="1"/>
</dbReference>
<sequence length="374" mass="42482">MDRITSSYSLIPSTELDANPTMADLWQSNNAAYLSQIPTTPNNNNPMQQTSPNNPSLQSLPSANLGYARRYAASKPPYSYISLITHAINGSPDRMCTLSQIYQYIQDRYAYYRQNQQRWQNSIRHSLSFNDCFIKVPRSSERPGKGSFWTLHPDSGNMFENGCYLRRQKRFKVKDKTKDPNKSKTTKDKIGNLNLNKSHSSSSPLSDHTMGRLDSPGSSPRQASASESLTLPLPSSYYHHPHHQYSQIQSQTNYSNETMPMIKTEYHHHPTSSSIYTPPNYDPNNNGLQYLTSEHNPQYFHGIDQTTTSSSFLHQIAPPGTFRIDDLINGQPDFKAFYSTMTGHETTSNYLDTTNPNAYYYNNNNNNTTNPPSS</sequence>
<evidence type="ECO:0000313" key="8">
    <source>
        <dbReference type="Proteomes" id="UP000663852"/>
    </source>
</evidence>
<dbReference type="FunFam" id="1.10.10.10:FF:000042">
    <property type="entry name" value="hepatocyte nuclear factor 3-beta"/>
    <property type="match status" value="1"/>
</dbReference>
<proteinExistence type="predicted"/>
<keyword evidence="3 4" id="KW-0539">Nucleus</keyword>
<name>A0A814SSY6_ADIRI</name>
<dbReference type="PROSITE" id="PS00658">
    <property type="entry name" value="FORK_HEAD_2"/>
    <property type="match status" value="1"/>
</dbReference>
<dbReference type="InterPro" id="IPR030456">
    <property type="entry name" value="TF_fork_head_CS_2"/>
</dbReference>
<feature type="domain" description="Fork-head" evidence="6">
    <location>
        <begin position="75"/>
        <end position="169"/>
    </location>
</feature>